<dbReference type="InterPro" id="IPR011250">
    <property type="entry name" value="OMP/PagP_B-barrel"/>
</dbReference>
<keyword evidence="2" id="KW-0406">Ion transport</keyword>
<organism evidence="4 5">
    <name type="scientific">Saccharobesus litoralis</name>
    <dbReference type="NCBI Taxonomy" id="2172099"/>
    <lineage>
        <taxon>Bacteria</taxon>
        <taxon>Pseudomonadati</taxon>
        <taxon>Pseudomonadota</taxon>
        <taxon>Gammaproteobacteria</taxon>
        <taxon>Alteromonadales</taxon>
        <taxon>Alteromonadaceae</taxon>
        <taxon>Saccharobesus</taxon>
    </lineage>
</organism>
<keyword evidence="2" id="KW-0813">Transport</keyword>
<dbReference type="InterPro" id="IPR000498">
    <property type="entry name" value="OmpA-like_TM_dom"/>
</dbReference>
<reference evidence="4 5" key="1">
    <citation type="submission" date="2018-01" db="EMBL/GenBank/DDBJ databases">
        <title>Genome sequence of a Cantenovulum-like bacteria.</title>
        <authorList>
            <person name="Tan W.R."/>
            <person name="Lau N.-S."/>
            <person name="Go F."/>
            <person name="Amirul A.-A.A."/>
        </authorList>
    </citation>
    <scope>NUCLEOTIDE SEQUENCE [LARGE SCALE GENOMIC DNA]</scope>
    <source>
        <strain evidence="4 5">CCB-QB4</strain>
    </source>
</reference>
<dbReference type="GO" id="GO:0046930">
    <property type="term" value="C:pore complex"/>
    <property type="evidence" value="ECO:0007669"/>
    <property type="project" value="UniProtKB-KW"/>
</dbReference>
<dbReference type="Proteomes" id="UP000244441">
    <property type="component" value="Chromosome"/>
</dbReference>
<dbReference type="EMBL" id="CP026604">
    <property type="protein sequence ID" value="AWB65843.1"/>
    <property type="molecule type" value="Genomic_DNA"/>
</dbReference>
<keyword evidence="2" id="KW-0812">Transmembrane</keyword>
<evidence type="ECO:0000313" key="4">
    <source>
        <dbReference type="EMBL" id="AWB65843.1"/>
    </source>
</evidence>
<proteinExistence type="inferred from homology"/>
<feature type="domain" description="Outer membrane protein OmpA-like transmembrane" evidence="3">
    <location>
        <begin position="3"/>
        <end position="128"/>
    </location>
</feature>
<dbReference type="OrthoDB" id="7620169at2"/>
<accession>A0A2S0VNS8</accession>
<dbReference type="SUPFAM" id="SSF56925">
    <property type="entry name" value="OMPA-like"/>
    <property type="match status" value="1"/>
</dbReference>
<dbReference type="GO" id="GO:0009279">
    <property type="term" value="C:cell outer membrane"/>
    <property type="evidence" value="ECO:0007669"/>
    <property type="project" value="InterPro"/>
</dbReference>
<dbReference type="Pfam" id="PF01389">
    <property type="entry name" value="OmpA_membrane"/>
    <property type="match status" value="1"/>
</dbReference>
<protein>
    <recommendedName>
        <fullName evidence="3">Outer membrane protein OmpA-like transmembrane domain-containing protein</fullName>
    </recommendedName>
</protein>
<dbReference type="Gene3D" id="2.40.160.20">
    <property type="match status" value="1"/>
</dbReference>
<gene>
    <name evidence="4" type="ORF">C2869_05035</name>
</gene>
<comment type="similarity">
    <text evidence="1">Belongs to the outer membrane OOP (TC 1.B.6) superfamily. OmpA family.</text>
</comment>
<evidence type="ECO:0000256" key="1">
    <source>
        <dbReference type="ARBA" id="ARBA00005710"/>
    </source>
</evidence>
<evidence type="ECO:0000313" key="5">
    <source>
        <dbReference type="Proteomes" id="UP000244441"/>
    </source>
</evidence>
<name>A0A2S0VNS8_9ALTE</name>
<dbReference type="RefSeq" id="WP_108601917.1">
    <property type="nucleotide sequence ID" value="NZ_CP026604.1"/>
</dbReference>
<keyword evidence="2" id="KW-0626">Porin</keyword>
<evidence type="ECO:0000259" key="3">
    <source>
        <dbReference type="Pfam" id="PF01389"/>
    </source>
</evidence>
<sequence>MSDIYLGLSVGKASAKDMLDTDSSQAQTQDSEDALAYGLTLGYQLNQDIALDIGYLKLAEIETTQNAVSQQNNVLSYSSVIAKDQIDGFTLGLAGQYAVSDSWRLQYNVGLYRWSNQIATDTHITAVDQNAKVANGTASNNKTPVLEGNQSAGYDCTSGTCQLITTTPNPDQTHTPSSQPSEQFAGWDSDCQCYRVSITNDAGHSLHRLQKQEQRSGIDLYYGLGVAYDFSPYAVGIHYKVNQVDSAKISSLNLTLSYRFE</sequence>
<dbReference type="KEGG" id="cate:C2869_05035"/>
<dbReference type="GO" id="GO:0015288">
    <property type="term" value="F:porin activity"/>
    <property type="evidence" value="ECO:0007669"/>
    <property type="project" value="UniProtKB-KW"/>
</dbReference>
<keyword evidence="5" id="KW-1185">Reference proteome</keyword>
<dbReference type="AlphaFoldDB" id="A0A2S0VNS8"/>
<evidence type="ECO:0000256" key="2">
    <source>
        <dbReference type="ARBA" id="ARBA00023114"/>
    </source>
</evidence>